<evidence type="ECO:0000259" key="6">
    <source>
        <dbReference type="PROSITE" id="PS50887"/>
    </source>
</evidence>
<dbReference type="CDD" id="cd00130">
    <property type="entry name" value="PAS"/>
    <property type="match status" value="1"/>
</dbReference>
<dbReference type="Gene3D" id="3.30.450.20">
    <property type="entry name" value="PAS domain"/>
    <property type="match status" value="2"/>
</dbReference>
<dbReference type="SMART" id="SM00086">
    <property type="entry name" value="PAC"/>
    <property type="match status" value="2"/>
</dbReference>
<reference evidence="7 8" key="1">
    <citation type="submission" date="2020-06" db="EMBL/GenBank/DDBJ databases">
        <title>Draft genome of Uliginosibacterium sp. IMCC34675.</title>
        <authorList>
            <person name="Song J."/>
        </authorList>
    </citation>
    <scope>NUCLEOTIDE SEQUENCE [LARGE SCALE GENOMIC DNA]</scope>
    <source>
        <strain evidence="7 8">IMCC34675</strain>
    </source>
</reference>
<dbReference type="InterPro" id="IPR029787">
    <property type="entry name" value="Nucleotide_cyclase"/>
</dbReference>
<dbReference type="InterPro" id="IPR000160">
    <property type="entry name" value="GGDEF_dom"/>
</dbReference>
<dbReference type="PROSITE" id="PS50113">
    <property type="entry name" value="PAC"/>
    <property type="match status" value="1"/>
</dbReference>
<dbReference type="InterPro" id="IPR000700">
    <property type="entry name" value="PAS-assoc_C"/>
</dbReference>
<evidence type="ECO:0000259" key="2">
    <source>
        <dbReference type="PROSITE" id="PS50110"/>
    </source>
</evidence>
<dbReference type="NCBIfam" id="TIGR00254">
    <property type="entry name" value="GGDEF"/>
    <property type="match status" value="1"/>
</dbReference>
<dbReference type="Proteomes" id="UP000778523">
    <property type="component" value="Unassembled WGS sequence"/>
</dbReference>
<dbReference type="InterPro" id="IPR011006">
    <property type="entry name" value="CheY-like_superfamily"/>
</dbReference>
<dbReference type="SUPFAM" id="SSF52172">
    <property type="entry name" value="CheY-like"/>
    <property type="match status" value="1"/>
</dbReference>
<dbReference type="PANTHER" id="PTHR44757:SF2">
    <property type="entry name" value="BIOFILM ARCHITECTURE MAINTENANCE PROTEIN MBAA"/>
    <property type="match status" value="1"/>
</dbReference>
<evidence type="ECO:0000313" key="7">
    <source>
        <dbReference type="EMBL" id="NSL54594.1"/>
    </source>
</evidence>
<dbReference type="SMART" id="SM00267">
    <property type="entry name" value="GGDEF"/>
    <property type="match status" value="1"/>
</dbReference>
<dbReference type="SMART" id="SM00448">
    <property type="entry name" value="REC"/>
    <property type="match status" value="1"/>
</dbReference>
<feature type="domain" description="PAC" evidence="4">
    <location>
        <begin position="210"/>
        <end position="261"/>
    </location>
</feature>
<evidence type="ECO:0000259" key="4">
    <source>
        <dbReference type="PROSITE" id="PS50113"/>
    </source>
</evidence>
<feature type="modified residue" description="4-aspartylphosphate" evidence="1">
    <location>
        <position position="58"/>
    </location>
</feature>
<dbReference type="PROSITE" id="PS50112">
    <property type="entry name" value="PAS"/>
    <property type="match status" value="1"/>
</dbReference>
<dbReference type="SUPFAM" id="SSF141868">
    <property type="entry name" value="EAL domain-like"/>
    <property type="match status" value="1"/>
</dbReference>
<dbReference type="Gene3D" id="3.40.50.2300">
    <property type="match status" value="1"/>
</dbReference>
<evidence type="ECO:0000259" key="3">
    <source>
        <dbReference type="PROSITE" id="PS50112"/>
    </source>
</evidence>
<evidence type="ECO:0000256" key="1">
    <source>
        <dbReference type="PROSITE-ProRule" id="PRU00169"/>
    </source>
</evidence>
<dbReference type="InterPro" id="IPR035919">
    <property type="entry name" value="EAL_sf"/>
</dbReference>
<name>A0ABX2IIZ6_9RHOO</name>
<proteinExistence type="predicted"/>
<dbReference type="CDD" id="cd01948">
    <property type="entry name" value="EAL"/>
    <property type="match status" value="1"/>
</dbReference>
<dbReference type="InterPro" id="IPR035965">
    <property type="entry name" value="PAS-like_dom_sf"/>
</dbReference>
<dbReference type="NCBIfam" id="TIGR00229">
    <property type="entry name" value="sensory_box"/>
    <property type="match status" value="2"/>
</dbReference>
<sequence>MNSQTPINLMLVEDERIVAFDLKNQLQSFGYRVGAMVGSGEQALACIAKIAPDLVLMDIHLEGAMDGVMAATEIQQRHQIPVIYLTAFAEDDTLQRALASRPFGYLVKPWDVRELHASIQMALARREVELAVENSELRLRLALDAASLGVFEWLPQSNRLHGDGHLGALFGDTRMPLDESWEAFTARVHDDDRERVTEALGQARCCGETVHIEFRTLRTNGGPHVLEANVRAYSGLGSEGRVVGILQDVTQRRQSEDSLRRSSVVFHTAAEAIVIASTERQVVAVNAAFTRITGYSEAEALGFDTDLLLGVQRGGHDSAAFFATLAASPDSYWQGEVLCQRRSGERFPAWQSLSVVRNPLNQISNFVIAFSDVSEIHVVEERLNHLAHHDPLTGLPNRLLFDDRLGQAIELARRQKHSCLLLFLDLDSFKVVNDTLGHSVGDELLRVIAGRLRDTLRGTDTVARLGGDEFVILASGANEKYAAELARKILNTVRLPVSLSGQKITVSASIGIAVYPANGNNQHLLMRAADIAMYSAKSAGRNRYCFYSQEMAAHTNERLLLEQGLRYAIEEKQLSVLYQPQVELANGQIFGVEALLRWQHPELGMVPPDRFIPIAEESGVIDSLGRWVLERACRDIAGLRNAAGEQLRLAVNVSAREFRREDFIQTLSETLAQTGFPAGALEIEITESTLQVIERSIEILGALKRLGIAVSIDDFGTGYSSLSILRDLPIDRIKIDRSFITHLPEKKDGVAIVKAMVALAGSLHMAIIAEGIESPEQAAILRQLGCDGGQGYLFSRPVAHPALTLLLADTPDPH</sequence>
<keyword evidence="8" id="KW-1185">Reference proteome</keyword>
<feature type="domain" description="Response regulatory" evidence="2">
    <location>
        <begin position="8"/>
        <end position="123"/>
    </location>
</feature>
<dbReference type="InterPro" id="IPR043128">
    <property type="entry name" value="Rev_trsase/Diguanyl_cyclase"/>
</dbReference>
<dbReference type="Pfam" id="PF00990">
    <property type="entry name" value="GGDEF"/>
    <property type="match status" value="1"/>
</dbReference>
<comment type="caution">
    <text evidence="7">The sequence shown here is derived from an EMBL/GenBank/DDBJ whole genome shotgun (WGS) entry which is preliminary data.</text>
</comment>
<feature type="domain" description="EAL" evidence="5">
    <location>
        <begin position="558"/>
        <end position="811"/>
    </location>
</feature>
<dbReference type="Pfam" id="PF13426">
    <property type="entry name" value="PAS_9"/>
    <property type="match status" value="1"/>
</dbReference>
<evidence type="ECO:0000259" key="5">
    <source>
        <dbReference type="PROSITE" id="PS50883"/>
    </source>
</evidence>
<dbReference type="Pfam" id="PF00563">
    <property type="entry name" value="EAL"/>
    <property type="match status" value="1"/>
</dbReference>
<dbReference type="InterPro" id="IPR001633">
    <property type="entry name" value="EAL_dom"/>
</dbReference>
<dbReference type="RefSeq" id="WP_170021072.1">
    <property type="nucleotide sequence ID" value="NZ_JABCSC020000001.1"/>
</dbReference>
<dbReference type="Pfam" id="PF00072">
    <property type="entry name" value="Response_reg"/>
    <property type="match status" value="1"/>
</dbReference>
<feature type="domain" description="PAS" evidence="3">
    <location>
        <begin position="258"/>
        <end position="302"/>
    </location>
</feature>
<accession>A0ABX2IIZ6</accession>
<dbReference type="InterPro" id="IPR001610">
    <property type="entry name" value="PAC"/>
</dbReference>
<dbReference type="Gene3D" id="3.20.20.450">
    <property type="entry name" value="EAL domain"/>
    <property type="match status" value="1"/>
</dbReference>
<gene>
    <name evidence="7" type="ORF">HJ583_006135</name>
</gene>
<dbReference type="InterPro" id="IPR001789">
    <property type="entry name" value="Sig_transdc_resp-reg_receiver"/>
</dbReference>
<dbReference type="CDD" id="cd17534">
    <property type="entry name" value="REC_DC-like"/>
    <property type="match status" value="1"/>
</dbReference>
<dbReference type="PROSITE" id="PS50110">
    <property type="entry name" value="RESPONSE_REGULATORY"/>
    <property type="match status" value="1"/>
</dbReference>
<dbReference type="SUPFAM" id="SSF55785">
    <property type="entry name" value="PYP-like sensor domain (PAS domain)"/>
    <property type="match status" value="2"/>
</dbReference>
<dbReference type="EMBL" id="JABCSC020000001">
    <property type="protein sequence ID" value="NSL54594.1"/>
    <property type="molecule type" value="Genomic_DNA"/>
</dbReference>
<dbReference type="PROSITE" id="PS50887">
    <property type="entry name" value="GGDEF"/>
    <property type="match status" value="1"/>
</dbReference>
<dbReference type="InterPro" id="IPR052155">
    <property type="entry name" value="Biofilm_reg_signaling"/>
</dbReference>
<keyword evidence="1" id="KW-0597">Phosphoprotein</keyword>
<protein>
    <submittedName>
        <fullName evidence="7">EAL domain-containing protein</fullName>
    </submittedName>
</protein>
<dbReference type="CDD" id="cd01949">
    <property type="entry name" value="GGDEF"/>
    <property type="match status" value="1"/>
</dbReference>
<feature type="domain" description="GGDEF" evidence="6">
    <location>
        <begin position="417"/>
        <end position="549"/>
    </location>
</feature>
<dbReference type="SMART" id="SM00052">
    <property type="entry name" value="EAL"/>
    <property type="match status" value="1"/>
</dbReference>
<dbReference type="InterPro" id="IPR013655">
    <property type="entry name" value="PAS_fold_3"/>
</dbReference>
<dbReference type="InterPro" id="IPR000014">
    <property type="entry name" value="PAS"/>
</dbReference>
<dbReference type="Gene3D" id="3.30.70.270">
    <property type="match status" value="1"/>
</dbReference>
<dbReference type="PROSITE" id="PS50883">
    <property type="entry name" value="EAL"/>
    <property type="match status" value="1"/>
</dbReference>
<dbReference type="Pfam" id="PF08447">
    <property type="entry name" value="PAS_3"/>
    <property type="match status" value="1"/>
</dbReference>
<evidence type="ECO:0000313" key="8">
    <source>
        <dbReference type="Proteomes" id="UP000778523"/>
    </source>
</evidence>
<organism evidence="7 8">
    <name type="scientific">Uliginosibacterium aquaticum</name>
    <dbReference type="NCBI Taxonomy" id="2731212"/>
    <lineage>
        <taxon>Bacteria</taxon>
        <taxon>Pseudomonadati</taxon>
        <taxon>Pseudomonadota</taxon>
        <taxon>Betaproteobacteria</taxon>
        <taxon>Rhodocyclales</taxon>
        <taxon>Zoogloeaceae</taxon>
        <taxon>Uliginosibacterium</taxon>
    </lineage>
</organism>
<dbReference type="PANTHER" id="PTHR44757">
    <property type="entry name" value="DIGUANYLATE CYCLASE DGCP"/>
    <property type="match status" value="1"/>
</dbReference>
<dbReference type="SUPFAM" id="SSF55073">
    <property type="entry name" value="Nucleotide cyclase"/>
    <property type="match status" value="1"/>
</dbReference>